<dbReference type="PANTHER" id="PTHR10655:SF63">
    <property type="entry name" value="PHOSPHOLIPASE_CARBOXYLESTERASE_THIOESTERASE DOMAIN-CONTAINING PROTEIN"/>
    <property type="match status" value="1"/>
</dbReference>
<accession>A0A1B7NRN2</accession>
<dbReference type="GO" id="GO:0005737">
    <property type="term" value="C:cytoplasm"/>
    <property type="evidence" value="ECO:0007669"/>
    <property type="project" value="TreeGrafter"/>
</dbReference>
<keyword evidence="5" id="KW-1185">Reference proteome</keyword>
<dbReference type="STRING" id="1658172.A0A1B7NRN2"/>
<evidence type="ECO:0000256" key="1">
    <source>
        <dbReference type="ARBA" id="ARBA00006499"/>
    </source>
</evidence>
<protein>
    <recommendedName>
        <fullName evidence="3">Phospholipase/carboxylesterase/thioesterase domain-containing protein</fullName>
    </recommendedName>
</protein>
<evidence type="ECO:0000256" key="2">
    <source>
        <dbReference type="SAM" id="MobiDB-lite"/>
    </source>
</evidence>
<evidence type="ECO:0000313" key="4">
    <source>
        <dbReference type="EMBL" id="OAX79300.1"/>
    </source>
</evidence>
<dbReference type="Pfam" id="PF02230">
    <property type="entry name" value="Abhydrolase_2"/>
    <property type="match status" value="1"/>
</dbReference>
<feature type="compositionally biased region" description="Acidic residues" evidence="2">
    <location>
        <begin position="225"/>
        <end position="234"/>
    </location>
</feature>
<dbReference type="GO" id="GO:0008474">
    <property type="term" value="F:palmitoyl-(protein) hydrolase activity"/>
    <property type="evidence" value="ECO:0007669"/>
    <property type="project" value="TreeGrafter"/>
</dbReference>
<gene>
    <name evidence="4" type="ORF">ACJ72_06384</name>
</gene>
<dbReference type="OrthoDB" id="2418081at2759"/>
<feature type="compositionally biased region" description="Low complexity" evidence="2">
    <location>
        <begin position="1"/>
        <end position="24"/>
    </location>
</feature>
<dbReference type="AlphaFoldDB" id="A0A1B7NRN2"/>
<organism evidence="4 5">
    <name type="scientific">Emergomyces africanus</name>
    <dbReference type="NCBI Taxonomy" id="1955775"/>
    <lineage>
        <taxon>Eukaryota</taxon>
        <taxon>Fungi</taxon>
        <taxon>Dikarya</taxon>
        <taxon>Ascomycota</taxon>
        <taxon>Pezizomycotina</taxon>
        <taxon>Eurotiomycetes</taxon>
        <taxon>Eurotiomycetidae</taxon>
        <taxon>Onygenales</taxon>
        <taxon>Ajellomycetaceae</taxon>
        <taxon>Emergomyces</taxon>
    </lineage>
</organism>
<dbReference type="Gene3D" id="3.40.50.1820">
    <property type="entry name" value="alpha/beta hydrolase"/>
    <property type="match status" value="1"/>
</dbReference>
<sequence length="345" mass="37154">MPRRPNNPFASSSPSSHPPSFSSANEKGGIPTFSTSPKATHTHTLILLHGRGDCSLDFSTDLITAPLEFPIPPNRPRTSLPQRFPGVKFVFPGAKMGRSTAGGNIMMPQWFDIGTLRPVHEKEWELARDGLRSSVNYLLELVREEGRLLGSVGKVIVGGLSQGAAVALGAAVGFDDGADGDGEALGGCVAMSGRLPFQRELMALVEGKKVEEGDVGDSGGGGGSGEDDDPEQEGEGERRPKPDPILAVKAKNWFRENILGLPPVAIDSHPQLQIMPPKTPIWIAHGALDEHIIPQFGKDATKTLERLGWTVTFMLYHDLAHWFMPDELEDMAIYLNVVVGVPDSS</sequence>
<proteinExistence type="inferred from homology"/>
<comment type="similarity">
    <text evidence="1">Belongs to the AB hydrolase superfamily. AB hydrolase 2 family.</text>
</comment>
<dbReference type="SUPFAM" id="SSF53474">
    <property type="entry name" value="alpha/beta-Hydrolases"/>
    <property type="match status" value="1"/>
</dbReference>
<evidence type="ECO:0000259" key="3">
    <source>
        <dbReference type="Pfam" id="PF02230"/>
    </source>
</evidence>
<dbReference type="EMBL" id="LGUA01001075">
    <property type="protein sequence ID" value="OAX79300.1"/>
    <property type="molecule type" value="Genomic_DNA"/>
</dbReference>
<dbReference type="Proteomes" id="UP000091918">
    <property type="component" value="Unassembled WGS sequence"/>
</dbReference>
<feature type="domain" description="Phospholipase/carboxylesterase/thioesterase" evidence="3">
    <location>
        <begin position="36"/>
        <end position="202"/>
    </location>
</feature>
<reference evidence="4 5" key="1">
    <citation type="submission" date="2015-07" db="EMBL/GenBank/DDBJ databases">
        <title>Emmonsia species relationships and genome sequence.</title>
        <authorList>
            <person name="Cuomo C.A."/>
            <person name="Schwartz I.S."/>
            <person name="Kenyon C."/>
            <person name="de Hoog G.S."/>
            <person name="Govender N.P."/>
            <person name="Botha A."/>
            <person name="Moreno L."/>
            <person name="de Vries M."/>
            <person name="Munoz J.F."/>
            <person name="Stielow J.B."/>
        </authorList>
    </citation>
    <scope>NUCLEOTIDE SEQUENCE [LARGE SCALE GENOMIC DNA]</scope>
    <source>
        <strain evidence="4 5">CBS 136260</strain>
    </source>
</reference>
<dbReference type="InterPro" id="IPR003140">
    <property type="entry name" value="PLipase/COase/thioEstase"/>
</dbReference>
<dbReference type="GO" id="GO:0052689">
    <property type="term" value="F:carboxylic ester hydrolase activity"/>
    <property type="evidence" value="ECO:0007669"/>
    <property type="project" value="TreeGrafter"/>
</dbReference>
<dbReference type="InterPro" id="IPR050565">
    <property type="entry name" value="LYPA1-2/EST-like"/>
</dbReference>
<dbReference type="PANTHER" id="PTHR10655">
    <property type="entry name" value="LYSOPHOSPHOLIPASE-RELATED"/>
    <property type="match status" value="1"/>
</dbReference>
<feature type="region of interest" description="Disordered" evidence="2">
    <location>
        <begin position="1"/>
        <end position="36"/>
    </location>
</feature>
<evidence type="ECO:0000313" key="5">
    <source>
        <dbReference type="Proteomes" id="UP000091918"/>
    </source>
</evidence>
<name>A0A1B7NRN2_9EURO</name>
<feature type="region of interest" description="Disordered" evidence="2">
    <location>
        <begin position="208"/>
        <end position="243"/>
    </location>
</feature>
<dbReference type="InterPro" id="IPR029058">
    <property type="entry name" value="AB_hydrolase_fold"/>
</dbReference>
<comment type="caution">
    <text evidence="4">The sequence shown here is derived from an EMBL/GenBank/DDBJ whole genome shotgun (WGS) entry which is preliminary data.</text>
</comment>